<evidence type="ECO:0000313" key="3">
    <source>
        <dbReference type="Proteomes" id="UP000000552"/>
    </source>
</evidence>
<accession>Q985K0</accession>
<dbReference type="Pfam" id="PF00856">
    <property type="entry name" value="SET"/>
    <property type="match status" value="1"/>
</dbReference>
<dbReference type="CDD" id="cd08161">
    <property type="entry name" value="SET"/>
    <property type="match status" value="1"/>
</dbReference>
<protein>
    <submittedName>
        <fullName evidence="2">Mll7640 protein</fullName>
    </submittedName>
</protein>
<dbReference type="Gene3D" id="2.170.270.10">
    <property type="entry name" value="SET domain"/>
    <property type="match status" value="1"/>
</dbReference>
<evidence type="ECO:0000313" key="2">
    <source>
        <dbReference type="EMBL" id="BAB54062.1"/>
    </source>
</evidence>
<gene>
    <name evidence="2" type="ordered locus">mll7640</name>
</gene>
<dbReference type="Proteomes" id="UP000000552">
    <property type="component" value="Chromosome"/>
</dbReference>
<dbReference type="eggNOG" id="COG2940">
    <property type="taxonomic scope" value="Bacteria"/>
</dbReference>
<evidence type="ECO:0000259" key="1">
    <source>
        <dbReference type="PROSITE" id="PS50280"/>
    </source>
</evidence>
<feature type="domain" description="SET" evidence="1">
    <location>
        <begin position="14"/>
        <end position="124"/>
    </location>
</feature>
<dbReference type="KEGG" id="mlo:mll7640"/>
<dbReference type="PROSITE" id="PS50280">
    <property type="entry name" value="SET"/>
    <property type="match status" value="1"/>
</dbReference>
<dbReference type="EMBL" id="BA000012">
    <property type="protein sequence ID" value="BAB54062.1"/>
    <property type="molecule type" value="Genomic_DNA"/>
</dbReference>
<dbReference type="InterPro" id="IPR046341">
    <property type="entry name" value="SET_dom_sf"/>
</dbReference>
<dbReference type="SMART" id="SM00317">
    <property type="entry name" value="SET"/>
    <property type="match status" value="1"/>
</dbReference>
<dbReference type="HOGENOM" id="CLU_2035239_0_0_5"/>
<name>Q985K0_RHILO</name>
<dbReference type="SUPFAM" id="SSF82199">
    <property type="entry name" value="SET domain"/>
    <property type="match status" value="1"/>
</dbReference>
<proteinExistence type="predicted"/>
<dbReference type="AlphaFoldDB" id="Q985K0"/>
<organism evidence="2 3">
    <name type="scientific">Mesorhizobium japonicum (strain LMG 29417 / CECT 9101 / MAFF 303099)</name>
    <name type="common">Mesorhizobium loti (strain MAFF 303099)</name>
    <dbReference type="NCBI Taxonomy" id="266835"/>
    <lineage>
        <taxon>Bacteria</taxon>
        <taxon>Pseudomonadati</taxon>
        <taxon>Pseudomonadota</taxon>
        <taxon>Alphaproteobacteria</taxon>
        <taxon>Hyphomicrobiales</taxon>
        <taxon>Phyllobacteriaceae</taxon>
        <taxon>Mesorhizobium</taxon>
    </lineage>
</organism>
<sequence length="139" mass="16021">MKPARAQGSIMLLVDVYLDKSPIQGIGVFAKHHIPMGTLIWKLDPRFDRIIDVETYEGESGPVKNYLDRYSYPDRRDPAYIVFEADDARYMNHDDEPNCDVSSPEETYALRDIAPGEELTCNYNHFFEAGFDFLGDRHL</sequence>
<dbReference type="InterPro" id="IPR001214">
    <property type="entry name" value="SET_dom"/>
</dbReference>
<reference evidence="2 3" key="1">
    <citation type="journal article" date="2000" name="DNA Res.">
        <title>Complete genome structure of the nitrogen-fixing symbiotic bacterium Mesorhizobium loti.</title>
        <authorList>
            <person name="Kaneko T."/>
            <person name="Nakamura Y."/>
            <person name="Sato S."/>
            <person name="Asamizu E."/>
            <person name="Kato T."/>
            <person name="Sasamoto S."/>
            <person name="Watanabe A."/>
            <person name="Idesawa K."/>
            <person name="Ishikawa A."/>
            <person name="Kawashima K."/>
            <person name="Kimura T."/>
            <person name="Kishida Y."/>
            <person name="Kiyokawa C."/>
            <person name="Kohara M."/>
            <person name="Matsumoto M."/>
            <person name="Matsuno A."/>
            <person name="Mochizuki Y."/>
            <person name="Nakayama S."/>
            <person name="Nakazaki N."/>
            <person name="Shimpo S."/>
            <person name="Sugimoto M."/>
            <person name="Takeuchi C."/>
            <person name="Yamada M."/>
            <person name="Tabata S."/>
        </authorList>
    </citation>
    <scope>NUCLEOTIDE SEQUENCE [LARGE SCALE GENOMIC DNA]</scope>
    <source>
        <strain evidence="3">LMG 29417 / CECT 9101 / MAFF 303099</strain>
    </source>
</reference>